<dbReference type="PANTHER" id="PTHR40590:SF1">
    <property type="entry name" value="CYTOPLASMIC PROTEIN"/>
    <property type="match status" value="1"/>
</dbReference>
<keyword evidence="1" id="KW-0732">Signal</keyword>
<protein>
    <submittedName>
        <fullName evidence="2">TraB/GumN family protein</fullName>
    </submittedName>
</protein>
<dbReference type="CDD" id="cd14789">
    <property type="entry name" value="Tiki"/>
    <property type="match status" value="1"/>
</dbReference>
<dbReference type="Proteomes" id="UP001380365">
    <property type="component" value="Unassembled WGS sequence"/>
</dbReference>
<dbReference type="InterPro" id="IPR047111">
    <property type="entry name" value="YbaP-like"/>
</dbReference>
<evidence type="ECO:0000313" key="2">
    <source>
        <dbReference type="EMBL" id="MEJ5093824.1"/>
    </source>
</evidence>
<comment type="caution">
    <text evidence="2">The sequence shown here is derived from an EMBL/GenBank/DDBJ whole genome shotgun (WGS) entry which is preliminary data.</text>
</comment>
<proteinExistence type="predicted"/>
<organism evidence="2 3">
    <name type="scientific">Sphingomonas molluscorum</name>
    <dbReference type="NCBI Taxonomy" id="418184"/>
    <lineage>
        <taxon>Bacteria</taxon>
        <taxon>Pseudomonadati</taxon>
        <taxon>Pseudomonadota</taxon>
        <taxon>Alphaproteobacteria</taxon>
        <taxon>Sphingomonadales</taxon>
        <taxon>Sphingomonadaceae</taxon>
        <taxon>Sphingomonas</taxon>
    </lineage>
</organism>
<dbReference type="EMBL" id="JBBGZA010000001">
    <property type="protein sequence ID" value="MEJ5093824.1"/>
    <property type="molecule type" value="Genomic_DNA"/>
</dbReference>
<reference evidence="2 3" key="1">
    <citation type="submission" date="2023-12" db="EMBL/GenBank/DDBJ databases">
        <title>Gut-associated functions are favored during microbiome assembly across C. elegans life.</title>
        <authorList>
            <person name="Zimmermann J."/>
        </authorList>
    </citation>
    <scope>NUCLEOTIDE SEQUENCE [LARGE SCALE GENOMIC DNA]</scope>
    <source>
        <strain evidence="2 3">JUb134</strain>
    </source>
</reference>
<sequence length="304" mass="32592">MIKTLLRAAGLFAFAAWTTPLAAHQAAAPAAQAQTVDADPALWVVKDADTTVYLFGTIHLLKPGLSWFDEAVKTAFDRSDELVQEVVLPDPQTVQKALIATAINPTGPGLEERLPADTRKAYLAALADVGVPAASFDRFDPWFAATNLTVLKLVKAGYDPNSGAEQALTAAAKQAGKRVTGLETLEQQFGYFDSLSEKSQIAFLTDTIKQLPDAEKEVGKMVAQWSAGDPDALAETMNEGLDATPEVAKILLLDRNVRWANWIADRMAKPGTVFVAVGAGHLAGKDSVQAQLAAHRLKAERVPY</sequence>
<dbReference type="InterPro" id="IPR002816">
    <property type="entry name" value="TraB/PrgY/GumN_fam"/>
</dbReference>
<dbReference type="RefSeq" id="WP_132882376.1">
    <property type="nucleotide sequence ID" value="NZ_JBBGZA010000001.1"/>
</dbReference>
<name>A0ABU8Q266_9SPHN</name>
<keyword evidence="3" id="KW-1185">Reference proteome</keyword>
<dbReference type="Pfam" id="PF01963">
    <property type="entry name" value="TraB_PrgY_gumN"/>
    <property type="match status" value="1"/>
</dbReference>
<feature type="chain" id="PRO_5046787883" evidence="1">
    <location>
        <begin position="23"/>
        <end position="304"/>
    </location>
</feature>
<evidence type="ECO:0000313" key="3">
    <source>
        <dbReference type="Proteomes" id="UP001380365"/>
    </source>
</evidence>
<evidence type="ECO:0000256" key="1">
    <source>
        <dbReference type="SAM" id="SignalP"/>
    </source>
</evidence>
<gene>
    <name evidence="2" type="ORF">WH159_04660</name>
</gene>
<accession>A0ABU8Q266</accession>
<feature type="signal peptide" evidence="1">
    <location>
        <begin position="1"/>
        <end position="22"/>
    </location>
</feature>
<dbReference type="PANTHER" id="PTHR40590">
    <property type="entry name" value="CYTOPLASMIC PROTEIN-RELATED"/>
    <property type="match status" value="1"/>
</dbReference>